<feature type="compositionally biased region" description="Low complexity" evidence="1">
    <location>
        <begin position="50"/>
        <end position="61"/>
    </location>
</feature>
<dbReference type="EMBL" id="CP029551">
    <property type="protein sequence ID" value="AWN37073.1"/>
    <property type="molecule type" value="Genomic_DNA"/>
</dbReference>
<evidence type="ECO:0000256" key="1">
    <source>
        <dbReference type="SAM" id="MobiDB-lite"/>
    </source>
</evidence>
<evidence type="ECO:0000313" key="4">
    <source>
        <dbReference type="Proteomes" id="UP000246058"/>
    </source>
</evidence>
<reference evidence="3 4" key="1">
    <citation type="submission" date="2018-05" db="EMBL/GenBank/DDBJ databases">
        <title>Complete Genome Sequence of Methylobacterium sp. 17Sr1-43.</title>
        <authorList>
            <person name="Srinivasan S."/>
        </authorList>
    </citation>
    <scope>NUCLEOTIDE SEQUENCE [LARGE SCALE GENOMIC DNA]</scope>
    <source>
        <strain evidence="3 4">17Sr1-43</strain>
    </source>
</reference>
<dbReference type="AlphaFoldDB" id="A0A2U8VTG4"/>
<feature type="signal peptide" evidence="2">
    <location>
        <begin position="1"/>
        <end position="21"/>
    </location>
</feature>
<feature type="compositionally biased region" description="Basic residues" evidence="1">
    <location>
        <begin position="67"/>
        <end position="81"/>
    </location>
</feature>
<dbReference type="RefSeq" id="WP_109952152.1">
    <property type="nucleotide sequence ID" value="NZ_CP029551.1"/>
</dbReference>
<proteinExistence type="predicted"/>
<feature type="chain" id="PRO_5016009055" evidence="2">
    <location>
        <begin position="22"/>
        <end position="81"/>
    </location>
</feature>
<evidence type="ECO:0000256" key="2">
    <source>
        <dbReference type="SAM" id="SignalP"/>
    </source>
</evidence>
<keyword evidence="4" id="KW-1185">Reference proteome</keyword>
<keyword evidence="2" id="KW-0732">Signal</keyword>
<accession>A0A2U8VTG4</accession>
<name>A0A2U8VTG4_9HYPH</name>
<evidence type="ECO:0000313" key="3">
    <source>
        <dbReference type="EMBL" id="AWN37073.1"/>
    </source>
</evidence>
<organism evidence="3 4">
    <name type="scientific">Methylobacterium radiodurans</name>
    <dbReference type="NCBI Taxonomy" id="2202828"/>
    <lineage>
        <taxon>Bacteria</taxon>
        <taxon>Pseudomonadati</taxon>
        <taxon>Pseudomonadota</taxon>
        <taxon>Alphaproteobacteria</taxon>
        <taxon>Hyphomicrobiales</taxon>
        <taxon>Methylobacteriaceae</taxon>
        <taxon>Methylobacterium</taxon>
    </lineage>
</organism>
<feature type="region of interest" description="Disordered" evidence="1">
    <location>
        <begin position="20"/>
        <end position="81"/>
    </location>
</feature>
<sequence>MTKTTLLLAASLSLLAGSALAQGGSPYNASGSQAGGPLGGMERRSGAPGGTPAMAPGAADPSMAPAPRKRTVKTRRSHRHR</sequence>
<gene>
    <name evidence="3" type="ORF">DK427_16160</name>
</gene>
<dbReference type="KEGG" id="meti:DK427_16160"/>
<protein>
    <submittedName>
        <fullName evidence="3">Uncharacterized protein</fullName>
    </submittedName>
</protein>
<dbReference type="Proteomes" id="UP000246058">
    <property type="component" value="Chromosome"/>
</dbReference>